<keyword evidence="5 9" id="KW-0067">ATP-binding</keyword>
<comment type="pathway">
    <text evidence="9">Carbohydrate metabolism; D-ribose degradation; D-ribose 5-phosphate from beta-D-ribopyranose: step 2/2.</text>
</comment>
<feature type="binding site" evidence="9">
    <location>
        <position position="147"/>
    </location>
    <ligand>
        <name>substrate</name>
    </ligand>
</feature>
<feature type="binding site" evidence="9">
    <location>
        <begin position="17"/>
        <end position="19"/>
    </location>
    <ligand>
        <name>substrate</name>
    </ligand>
</feature>
<evidence type="ECO:0000313" key="11">
    <source>
        <dbReference type="EMBL" id="UMB68313.1"/>
    </source>
</evidence>
<comment type="function">
    <text evidence="9">Catalyzes the phosphorylation of ribose at O-5 in a reaction requiring ATP and magnesium. The resulting D-ribose-5-phosphate can then be used either for sythesis of nucleotides, histidine, and tryptophan, or as a component of the pentose phosphate pathway.</text>
</comment>
<feature type="binding site" evidence="9">
    <location>
        <begin position="45"/>
        <end position="49"/>
    </location>
    <ligand>
        <name>substrate</name>
    </ligand>
</feature>
<feature type="binding site" evidence="9">
    <location>
        <position position="295"/>
    </location>
    <ligand>
        <name>K(+)</name>
        <dbReference type="ChEBI" id="CHEBI:29103"/>
    </ligand>
</feature>
<keyword evidence="9" id="KW-0963">Cytoplasm</keyword>
<name>A0ABY3VLE0_9MYCO</name>
<reference evidence="11" key="1">
    <citation type="submission" date="2022-08" db="EMBL/GenBank/DDBJ databases">
        <title>Whole genome sequencing of non-tuberculosis mycobacteria type-strains.</title>
        <authorList>
            <person name="Igarashi Y."/>
            <person name="Osugi A."/>
            <person name="Mitarai S."/>
        </authorList>
    </citation>
    <scope>NUCLEOTIDE SEQUENCE</scope>
    <source>
        <strain evidence="11">DSM 45127</strain>
    </source>
</reference>
<evidence type="ECO:0000313" key="12">
    <source>
        <dbReference type="Proteomes" id="UP001055336"/>
    </source>
</evidence>
<dbReference type="GO" id="GO:0016301">
    <property type="term" value="F:kinase activity"/>
    <property type="evidence" value="ECO:0007669"/>
    <property type="project" value="UniProtKB-KW"/>
</dbReference>
<dbReference type="RefSeq" id="WP_240258774.1">
    <property type="nucleotide sequence ID" value="NZ_CP092488.2"/>
</dbReference>
<keyword evidence="1 9" id="KW-0808">Transferase</keyword>
<keyword evidence="3 9" id="KW-0547">Nucleotide-binding</keyword>
<dbReference type="SUPFAM" id="SSF53613">
    <property type="entry name" value="Ribokinase-like"/>
    <property type="match status" value="1"/>
</dbReference>
<dbReference type="InterPro" id="IPR011611">
    <property type="entry name" value="PfkB_dom"/>
</dbReference>
<sequence length="303" mass="30703">MHETTCRPTVYVVGAINIDIVIKTSRFPSPGETVVGDRAEHHGGGKGANAAVAAARAGANVVLIGAVGVDANGELALADLNSCNVDTRRVRRCDGASTGLAMIVVDDAGENQITVGVGANAEVAGDTVAQILQGELRPNDCVLVSTEIPGDAVLAAVEHAESVGATCVLNPAPPVDEVLDAFAYKPILTPNAGECRQLAMRIGLSARDIRTAATELCEYTGAPVVVTMGGEGVLLCEPGKSPVHIEPLDVSVVDTTGAGDSFNGVFAARLADGDAIDAAASAANRAAAKSVEVFGARGLLRTS</sequence>
<dbReference type="PANTHER" id="PTHR10584">
    <property type="entry name" value="SUGAR KINASE"/>
    <property type="match status" value="1"/>
</dbReference>
<evidence type="ECO:0000256" key="2">
    <source>
        <dbReference type="ARBA" id="ARBA00022723"/>
    </source>
</evidence>
<comment type="subcellular location">
    <subcellularLocation>
        <location evidence="9">Cytoplasm</location>
    </subcellularLocation>
</comment>
<evidence type="ECO:0000256" key="1">
    <source>
        <dbReference type="ARBA" id="ARBA00022679"/>
    </source>
</evidence>
<comment type="cofactor">
    <cofactor evidence="9">
        <name>Mg(2+)</name>
        <dbReference type="ChEBI" id="CHEBI:18420"/>
    </cofactor>
    <text evidence="9">Requires a divalent cation, most likely magnesium in vivo, as an electrophilic catalyst to aid phosphoryl group transfer. It is the chelate of the metal and the nucleotide that is the actual substrate.</text>
</comment>
<gene>
    <name evidence="9" type="primary">rbsK</name>
    <name evidence="11" type="ORF">MKK62_17980</name>
</gene>
<feature type="binding site" evidence="9">
    <location>
        <position position="254"/>
    </location>
    <ligand>
        <name>K(+)</name>
        <dbReference type="ChEBI" id="CHEBI:29103"/>
    </ligand>
</feature>
<dbReference type="InterPro" id="IPR011877">
    <property type="entry name" value="Ribokinase"/>
</dbReference>
<feature type="binding site" evidence="9">
    <location>
        <position position="284"/>
    </location>
    <ligand>
        <name>ATP</name>
        <dbReference type="ChEBI" id="CHEBI:30616"/>
    </ligand>
</feature>
<keyword evidence="4 9" id="KW-0418">Kinase</keyword>
<feature type="binding site" evidence="9">
    <location>
        <position position="260"/>
    </location>
    <ligand>
        <name>substrate</name>
    </ligand>
</feature>
<dbReference type="Gene3D" id="3.40.1190.20">
    <property type="match status" value="1"/>
</dbReference>
<evidence type="ECO:0000256" key="5">
    <source>
        <dbReference type="ARBA" id="ARBA00022840"/>
    </source>
</evidence>
<organism evidence="11 12">
    <name type="scientific">Mycobacterium paraterrae</name>
    <dbReference type="NCBI Taxonomy" id="577492"/>
    <lineage>
        <taxon>Bacteria</taxon>
        <taxon>Bacillati</taxon>
        <taxon>Actinomycetota</taxon>
        <taxon>Actinomycetes</taxon>
        <taxon>Mycobacteriales</taxon>
        <taxon>Mycobacteriaceae</taxon>
        <taxon>Mycobacterium</taxon>
    </lineage>
</organism>
<feature type="binding site" evidence="9">
    <location>
        <position position="290"/>
    </location>
    <ligand>
        <name>K(+)</name>
        <dbReference type="ChEBI" id="CHEBI:29103"/>
    </ligand>
</feature>
<feature type="binding site" evidence="9">
    <location>
        <position position="256"/>
    </location>
    <ligand>
        <name>K(+)</name>
        <dbReference type="ChEBI" id="CHEBI:29103"/>
    </ligand>
</feature>
<evidence type="ECO:0000256" key="9">
    <source>
        <dbReference type="HAMAP-Rule" id="MF_01987"/>
    </source>
</evidence>
<dbReference type="InterPro" id="IPR029056">
    <property type="entry name" value="Ribokinase-like"/>
</dbReference>
<dbReference type="HAMAP" id="MF_01987">
    <property type="entry name" value="Ribokinase"/>
    <property type="match status" value="1"/>
</dbReference>
<evidence type="ECO:0000256" key="3">
    <source>
        <dbReference type="ARBA" id="ARBA00022741"/>
    </source>
</evidence>
<dbReference type="EC" id="2.7.1.15" evidence="9"/>
<comment type="similarity">
    <text evidence="9">Belongs to the carbohydrate kinase PfkB family. Ribokinase subfamily.</text>
</comment>
<evidence type="ECO:0000256" key="7">
    <source>
        <dbReference type="ARBA" id="ARBA00022958"/>
    </source>
</evidence>
<feature type="binding site" evidence="9">
    <location>
        <begin position="227"/>
        <end position="232"/>
    </location>
    <ligand>
        <name>ATP</name>
        <dbReference type="ChEBI" id="CHEBI:30616"/>
    </ligand>
</feature>
<keyword evidence="8 9" id="KW-0119">Carbohydrate metabolism</keyword>
<dbReference type="Pfam" id="PF00294">
    <property type="entry name" value="PfkB"/>
    <property type="match status" value="1"/>
</dbReference>
<feature type="domain" description="Carbohydrate kinase PfkB" evidence="10">
    <location>
        <begin position="10"/>
        <end position="298"/>
    </location>
</feature>
<evidence type="ECO:0000256" key="4">
    <source>
        <dbReference type="ARBA" id="ARBA00022777"/>
    </source>
</evidence>
<evidence type="ECO:0000256" key="6">
    <source>
        <dbReference type="ARBA" id="ARBA00022842"/>
    </source>
</evidence>
<dbReference type="Proteomes" id="UP001055336">
    <property type="component" value="Chromosome"/>
</dbReference>
<dbReference type="InterPro" id="IPR002139">
    <property type="entry name" value="Ribo/fructo_kinase"/>
</dbReference>
<feature type="binding site" evidence="9">
    <location>
        <begin position="259"/>
        <end position="260"/>
    </location>
    <ligand>
        <name>ATP</name>
        <dbReference type="ChEBI" id="CHEBI:30616"/>
    </ligand>
</feature>
<comment type="caution">
    <text evidence="9">Lacks conserved residue(s) required for the propagation of feature annotation.</text>
</comment>
<proteinExistence type="inferred from homology"/>
<comment type="catalytic activity">
    <reaction evidence="9">
        <text>D-ribose + ATP = D-ribose 5-phosphate + ADP + H(+)</text>
        <dbReference type="Rhea" id="RHEA:13697"/>
        <dbReference type="ChEBI" id="CHEBI:15378"/>
        <dbReference type="ChEBI" id="CHEBI:30616"/>
        <dbReference type="ChEBI" id="CHEBI:47013"/>
        <dbReference type="ChEBI" id="CHEBI:78346"/>
        <dbReference type="ChEBI" id="CHEBI:456216"/>
        <dbReference type="EC" id="2.7.1.15"/>
    </reaction>
</comment>
<dbReference type="EMBL" id="CP092488">
    <property type="protein sequence ID" value="UMB68313.1"/>
    <property type="molecule type" value="Genomic_DNA"/>
</dbReference>
<comment type="subunit">
    <text evidence="9">Homodimer.</text>
</comment>
<accession>A0ABY3VLE0</accession>
<keyword evidence="7 9" id="KW-0630">Potassium</keyword>
<keyword evidence="2 9" id="KW-0479">Metal-binding</keyword>
<feature type="binding site" evidence="9">
    <location>
        <position position="293"/>
    </location>
    <ligand>
        <name>K(+)</name>
        <dbReference type="ChEBI" id="CHEBI:29103"/>
    </ligand>
</feature>
<feature type="active site" description="Proton acceptor" evidence="9">
    <location>
        <position position="260"/>
    </location>
</feature>
<keyword evidence="12" id="KW-1185">Reference proteome</keyword>
<comment type="activity regulation">
    <text evidence="9">Activated by a monovalent cation that binds near, but not in, the active site. The most likely occupant of the site in vivo is potassium. Ion binding induces a conformational change that may alter substrate affinity.</text>
</comment>
<dbReference type="PANTHER" id="PTHR10584:SF166">
    <property type="entry name" value="RIBOKINASE"/>
    <property type="match status" value="1"/>
</dbReference>
<feature type="binding site" evidence="9">
    <location>
        <position position="191"/>
    </location>
    <ligand>
        <name>ATP</name>
        <dbReference type="ChEBI" id="CHEBI:30616"/>
    </ligand>
</feature>
<evidence type="ECO:0000256" key="8">
    <source>
        <dbReference type="ARBA" id="ARBA00023277"/>
    </source>
</evidence>
<protein>
    <recommendedName>
        <fullName evidence="9">Ribokinase</fullName>
        <shortName evidence="9">RK</shortName>
        <ecNumber evidence="9">2.7.1.15</ecNumber>
    </recommendedName>
</protein>
<evidence type="ECO:0000259" key="10">
    <source>
        <dbReference type="Pfam" id="PF00294"/>
    </source>
</evidence>
<keyword evidence="6 9" id="KW-0460">Magnesium</keyword>
<dbReference type="PRINTS" id="PR00990">
    <property type="entry name" value="RIBOKINASE"/>
</dbReference>